<dbReference type="InterPro" id="IPR000620">
    <property type="entry name" value="EamA_dom"/>
</dbReference>
<evidence type="ECO:0000256" key="2">
    <source>
        <dbReference type="ARBA" id="ARBA00022692"/>
    </source>
</evidence>
<dbReference type="PANTHER" id="PTHR32322:SF9">
    <property type="entry name" value="AMINO-ACID METABOLITE EFFLUX PUMP-RELATED"/>
    <property type="match status" value="1"/>
</dbReference>
<evidence type="ECO:0000256" key="4">
    <source>
        <dbReference type="ARBA" id="ARBA00023136"/>
    </source>
</evidence>
<keyword evidence="3 5" id="KW-1133">Transmembrane helix</keyword>
<keyword evidence="2 5" id="KW-0812">Transmembrane</keyword>
<reference evidence="7 8" key="1">
    <citation type="submission" date="2017-11" db="EMBL/GenBank/DDBJ databases">
        <title>Draft genome sequence of Rhizobiales bacterium SY3-13.</title>
        <authorList>
            <person name="Sun C."/>
        </authorList>
    </citation>
    <scope>NUCLEOTIDE SEQUENCE [LARGE SCALE GENOMIC DNA]</scope>
    <source>
        <strain evidence="7 8">SY3-13</strain>
    </source>
</reference>
<feature type="transmembrane region" description="Helical" evidence="5">
    <location>
        <begin position="211"/>
        <end position="232"/>
    </location>
</feature>
<evidence type="ECO:0000256" key="5">
    <source>
        <dbReference type="SAM" id="Phobius"/>
    </source>
</evidence>
<feature type="domain" description="EamA" evidence="6">
    <location>
        <begin position="143"/>
        <end position="281"/>
    </location>
</feature>
<organism evidence="7 8">
    <name type="scientific">Minwuia thermotolerans</name>
    <dbReference type="NCBI Taxonomy" id="2056226"/>
    <lineage>
        <taxon>Bacteria</taxon>
        <taxon>Pseudomonadati</taxon>
        <taxon>Pseudomonadota</taxon>
        <taxon>Alphaproteobacteria</taxon>
        <taxon>Minwuiales</taxon>
        <taxon>Minwuiaceae</taxon>
        <taxon>Minwuia</taxon>
    </lineage>
</organism>
<evidence type="ECO:0000256" key="3">
    <source>
        <dbReference type="ARBA" id="ARBA00022989"/>
    </source>
</evidence>
<evidence type="ECO:0000256" key="1">
    <source>
        <dbReference type="ARBA" id="ARBA00004141"/>
    </source>
</evidence>
<dbReference type="EMBL" id="PHIG01000043">
    <property type="protein sequence ID" value="PJK28603.1"/>
    <property type="molecule type" value="Genomic_DNA"/>
</dbReference>
<dbReference type="InterPro" id="IPR050638">
    <property type="entry name" value="AA-Vitamin_Transporters"/>
</dbReference>
<comment type="subcellular location">
    <subcellularLocation>
        <location evidence="1">Membrane</location>
        <topology evidence="1">Multi-pass membrane protein</topology>
    </subcellularLocation>
</comment>
<feature type="domain" description="EamA" evidence="6">
    <location>
        <begin position="8"/>
        <end position="131"/>
    </location>
</feature>
<evidence type="ECO:0000259" key="6">
    <source>
        <dbReference type="Pfam" id="PF00892"/>
    </source>
</evidence>
<feature type="transmembrane region" description="Helical" evidence="5">
    <location>
        <begin position="139"/>
        <end position="160"/>
    </location>
</feature>
<feature type="transmembrane region" description="Helical" evidence="5">
    <location>
        <begin position="62"/>
        <end position="81"/>
    </location>
</feature>
<feature type="transmembrane region" description="Helical" evidence="5">
    <location>
        <begin position="264"/>
        <end position="282"/>
    </location>
</feature>
<protein>
    <submittedName>
        <fullName evidence="7">EamA family transporter</fullName>
    </submittedName>
</protein>
<name>A0A2M9FYR4_9PROT</name>
<keyword evidence="4 5" id="KW-0472">Membrane</keyword>
<feature type="transmembrane region" description="Helical" evidence="5">
    <location>
        <begin position="87"/>
        <end position="110"/>
    </location>
</feature>
<dbReference type="Proteomes" id="UP000229498">
    <property type="component" value="Unassembled WGS sequence"/>
</dbReference>
<dbReference type="InterPro" id="IPR037185">
    <property type="entry name" value="EmrE-like"/>
</dbReference>
<sequence>MSMTRRDALLAVMAAFIWGATYPFSAIALQDTPPIFFTALRFACAACFVVVVPRPRIPAGKLILLGLFLGAVLFALTFIAMTQGLSASLASVLVHTQAFFTILISMAVFGERMRRRQLLALLIAAAGIAVLAIDRGRAGSAVALLLILLAALSGGIGNNIMKSLGQTDMLRVSVWMSLVPPLPLLGLSLVLEADGSAADLISTVTWPTAIALLWSSVLATVLVFAIWGRLLVAYSSAAVAPFFLLVPVFGVALSALVLGETLSALQISGGLLVFAGLALALWPARKPPLPVA</sequence>
<proteinExistence type="predicted"/>
<keyword evidence="8" id="KW-1185">Reference proteome</keyword>
<accession>A0A2M9FYR4</accession>
<dbReference type="PANTHER" id="PTHR32322">
    <property type="entry name" value="INNER MEMBRANE TRANSPORTER"/>
    <property type="match status" value="1"/>
</dbReference>
<evidence type="ECO:0000313" key="7">
    <source>
        <dbReference type="EMBL" id="PJK28603.1"/>
    </source>
</evidence>
<feature type="transmembrane region" description="Helical" evidence="5">
    <location>
        <begin position="117"/>
        <end position="133"/>
    </location>
</feature>
<feature type="transmembrane region" description="Helical" evidence="5">
    <location>
        <begin position="172"/>
        <end position="191"/>
    </location>
</feature>
<dbReference type="SUPFAM" id="SSF103481">
    <property type="entry name" value="Multidrug resistance efflux transporter EmrE"/>
    <property type="match status" value="2"/>
</dbReference>
<dbReference type="GO" id="GO:0016020">
    <property type="term" value="C:membrane"/>
    <property type="evidence" value="ECO:0007669"/>
    <property type="project" value="UniProtKB-SubCell"/>
</dbReference>
<feature type="transmembrane region" description="Helical" evidence="5">
    <location>
        <begin position="35"/>
        <end position="53"/>
    </location>
</feature>
<feature type="transmembrane region" description="Helical" evidence="5">
    <location>
        <begin position="239"/>
        <end position="258"/>
    </location>
</feature>
<dbReference type="Pfam" id="PF00892">
    <property type="entry name" value="EamA"/>
    <property type="match status" value="2"/>
</dbReference>
<gene>
    <name evidence="7" type="ORF">CVT23_16775</name>
</gene>
<comment type="caution">
    <text evidence="7">The sequence shown here is derived from an EMBL/GenBank/DDBJ whole genome shotgun (WGS) entry which is preliminary data.</text>
</comment>
<evidence type="ECO:0000313" key="8">
    <source>
        <dbReference type="Proteomes" id="UP000229498"/>
    </source>
</evidence>
<dbReference type="AlphaFoldDB" id="A0A2M9FYR4"/>